<dbReference type="NCBIfam" id="NF038117">
    <property type="entry name" value="choice_anch_I"/>
    <property type="match status" value="1"/>
</dbReference>
<dbReference type="Proteomes" id="UP001597475">
    <property type="component" value="Unassembled WGS sequence"/>
</dbReference>
<feature type="domain" description="Choice-of-anchor I" evidence="3">
    <location>
        <begin position="381"/>
        <end position="520"/>
    </location>
</feature>
<dbReference type="Gene3D" id="2.130.10.10">
    <property type="entry name" value="YVTN repeat-like/Quinoprotein amine dehydrogenase"/>
    <property type="match status" value="1"/>
</dbReference>
<organism evidence="4 5">
    <name type="scientific">Deinococcus taklimakanensis</name>
    <dbReference type="NCBI Taxonomy" id="536443"/>
    <lineage>
        <taxon>Bacteria</taxon>
        <taxon>Thermotogati</taxon>
        <taxon>Deinococcota</taxon>
        <taxon>Deinococci</taxon>
        <taxon>Deinococcales</taxon>
        <taxon>Deinococcaceae</taxon>
        <taxon>Deinococcus</taxon>
    </lineage>
</organism>
<name>A0ABW5P6K1_9DEIO</name>
<evidence type="ECO:0000259" key="3">
    <source>
        <dbReference type="Pfam" id="PF22494"/>
    </source>
</evidence>
<protein>
    <submittedName>
        <fullName evidence="4">Choice-of-anchor I family protein</fullName>
    </submittedName>
</protein>
<dbReference type="Pfam" id="PF22494">
    <property type="entry name" value="choice_anch_I"/>
    <property type="match status" value="2"/>
</dbReference>
<keyword evidence="5" id="KW-1185">Reference proteome</keyword>
<dbReference type="PROSITE" id="PS51257">
    <property type="entry name" value="PROKAR_LIPOPROTEIN"/>
    <property type="match status" value="1"/>
</dbReference>
<comment type="caution">
    <text evidence="4">The sequence shown here is derived from an EMBL/GenBank/DDBJ whole genome shotgun (WGS) entry which is preliminary data.</text>
</comment>
<feature type="chain" id="PRO_5045104707" evidence="2">
    <location>
        <begin position="23"/>
        <end position="521"/>
    </location>
</feature>
<evidence type="ECO:0000256" key="1">
    <source>
        <dbReference type="SAM" id="MobiDB-lite"/>
    </source>
</evidence>
<gene>
    <name evidence="4" type="ORF">ACFSR9_13900</name>
</gene>
<feature type="compositionally biased region" description="Polar residues" evidence="1">
    <location>
        <begin position="242"/>
        <end position="253"/>
    </location>
</feature>
<dbReference type="RefSeq" id="WP_386846742.1">
    <property type="nucleotide sequence ID" value="NZ_JBHUMK010000068.1"/>
</dbReference>
<evidence type="ECO:0000313" key="5">
    <source>
        <dbReference type="Proteomes" id="UP001597475"/>
    </source>
</evidence>
<dbReference type="InterPro" id="IPR011044">
    <property type="entry name" value="Quino_amine_DH_bsu"/>
</dbReference>
<dbReference type="InterPro" id="IPR055188">
    <property type="entry name" value="Choice_anch_I"/>
</dbReference>
<feature type="region of interest" description="Disordered" evidence="1">
    <location>
        <begin position="242"/>
        <end position="275"/>
    </location>
</feature>
<feature type="signal peptide" evidence="2">
    <location>
        <begin position="1"/>
        <end position="22"/>
    </location>
</feature>
<sequence length="521" mass="54415">MKKFSLAALSLTAFLSSCNLFAAPELPLLTTLDFGAFDAQRDALKAQGLRDGKSKKFSLDAEPEYIAVSADSRAAWVTLQESNAVARLDLTTGKITDIKPLGFKDHSKEGAGLDASDKDGGANIKTWPVRGAYMPDAIASIQVAGQTYLLTANEGDTREYTGFTDEVKVSALKLDPAKFPNAAELQLDKNLGRLVVSQPDADTDGDGDADQLVSFGARSMSVWTADGTLVADTGDLFEQTTKGLSSFNSNGTKETFDTRSDNKGPEPEGVTTGTVGGKTFAFVGLERTGGVMVMDVTDPRKPTLVEYRNDIKAAETAKSGNAGDLAPEGLLFIPAADSPNGKALLVTANEVSGSTTLYTVADDGKLSALGRHQVTPYTYDKGAAEIPAYDRASKRLFVVNGAAGGLTVLDVQDPAAPRELAPILLAAYGKAVNSVAVKSGVLAVAVEAATKTDPGKVALLDKDGKELAKPVTVGALPDMLTFSPDGKLLLVAGEGEPNTDYSVDPEGTVSIINVAKALANK</sequence>
<feature type="compositionally biased region" description="Basic and acidic residues" evidence="1">
    <location>
        <begin position="254"/>
        <end position="266"/>
    </location>
</feature>
<evidence type="ECO:0000313" key="4">
    <source>
        <dbReference type="EMBL" id="MFD2610518.1"/>
    </source>
</evidence>
<keyword evidence="2" id="KW-0732">Signal</keyword>
<dbReference type="PANTHER" id="PTHR46928:SF1">
    <property type="entry name" value="MESENCHYME-SPECIFIC CELL SURFACE GLYCOPROTEIN"/>
    <property type="match status" value="1"/>
</dbReference>
<accession>A0ABW5P6K1</accession>
<feature type="domain" description="Choice-of-anchor I" evidence="3">
    <location>
        <begin position="29"/>
        <end position="359"/>
    </location>
</feature>
<dbReference type="EMBL" id="JBHUMK010000068">
    <property type="protein sequence ID" value="MFD2610518.1"/>
    <property type="molecule type" value="Genomic_DNA"/>
</dbReference>
<dbReference type="PANTHER" id="PTHR46928">
    <property type="entry name" value="MESENCHYME-SPECIFIC CELL SURFACE GLYCOPROTEIN"/>
    <property type="match status" value="1"/>
</dbReference>
<dbReference type="InterPro" id="IPR015943">
    <property type="entry name" value="WD40/YVTN_repeat-like_dom_sf"/>
</dbReference>
<reference evidence="5" key="1">
    <citation type="journal article" date="2019" name="Int. J. Syst. Evol. Microbiol.">
        <title>The Global Catalogue of Microorganisms (GCM) 10K type strain sequencing project: providing services to taxonomists for standard genome sequencing and annotation.</title>
        <authorList>
            <consortium name="The Broad Institute Genomics Platform"/>
            <consortium name="The Broad Institute Genome Sequencing Center for Infectious Disease"/>
            <person name="Wu L."/>
            <person name="Ma J."/>
        </authorList>
    </citation>
    <scope>NUCLEOTIDE SEQUENCE [LARGE SCALE GENOMIC DNA]</scope>
    <source>
        <strain evidence="5">KCTC 33842</strain>
    </source>
</reference>
<dbReference type="InterPro" id="IPR052956">
    <property type="entry name" value="Mesenchyme-surface_protein"/>
</dbReference>
<proteinExistence type="predicted"/>
<evidence type="ECO:0000256" key="2">
    <source>
        <dbReference type="SAM" id="SignalP"/>
    </source>
</evidence>
<dbReference type="SUPFAM" id="SSF50969">
    <property type="entry name" value="YVTN repeat-like/Quinoprotein amine dehydrogenase"/>
    <property type="match status" value="1"/>
</dbReference>